<proteinExistence type="predicted"/>
<dbReference type="PANTHER" id="PTHR38167">
    <property type="entry name" value="C2H2-TYPE DOMAIN-CONTAINING PROTEIN"/>
    <property type="match status" value="1"/>
</dbReference>
<evidence type="ECO:0000313" key="1">
    <source>
        <dbReference type="EMBL" id="KAK3494176.1"/>
    </source>
</evidence>
<dbReference type="PANTHER" id="PTHR38167:SF1">
    <property type="entry name" value="C2H2-TYPE DOMAIN-CONTAINING PROTEIN"/>
    <property type="match status" value="1"/>
</dbReference>
<accession>A0AAJ0I8Z6</accession>
<dbReference type="RefSeq" id="XP_062693605.1">
    <property type="nucleotide sequence ID" value="XM_062839688.1"/>
</dbReference>
<sequence>MANEQSMPLPLVDERNRKMLDAIHNAPCMSLQIVLFSLYAEGDDNLKTRIEDLVHDYTLTLHNLDAGIATPASELRTEPATEVPLATEEPVDNTIYCPVCDDYFDPDDEDDLCFHHPASADSWRRSVTGTGKRIAIPGFDSVAYEKDVCPEAYQIKVEEGLDTEENRLVPLWASTWDCCGGVGASRGCVQGVHVEYVEGMEDWDDSDSSSSDESDSD</sequence>
<protein>
    <submittedName>
        <fullName evidence="1">Uncharacterized protein</fullName>
    </submittedName>
</protein>
<keyword evidence="2" id="KW-1185">Reference proteome</keyword>
<evidence type="ECO:0000313" key="2">
    <source>
        <dbReference type="Proteomes" id="UP001285908"/>
    </source>
</evidence>
<comment type="caution">
    <text evidence="1">The sequence shown here is derived from an EMBL/GenBank/DDBJ whole genome shotgun (WGS) entry which is preliminary data.</text>
</comment>
<dbReference type="Proteomes" id="UP001285908">
    <property type="component" value="Unassembled WGS sequence"/>
</dbReference>
<dbReference type="GeneID" id="87877310"/>
<gene>
    <name evidence="1" type="ORF">B0T23DRAFT_418985</name>
</gene>
<name>A0AAJ0I8Z6_9PEZI</name>
<dbReference type="EMBL" id="JAULSX010000003">
    <property type="protein sequence ID" value="KAK3494176.1"/>
    <property type="molecule type" value="Genomic_DNA"/>
</dbReference>
<organism evidence="1 2">
    <name type="scientific">Neurospora hispaniola</name>
    <dbReference type="NCBI Taxonomy" id="588809"/>
    <lineage>
        <taxon>Eukaryota</taxon>
        <taxon>Fungi</taxon>
        <taxon>Dikarya</taxon>
        <taxon>Ascomycota</taxon>
        <taxon>Pezizomycotina</taxon>
        <taxon>Sordariomycetes</taxon>
        <taxon>Sordariomycetidae</taxon>
        <taxon>Sordariales</taxon>
        <taxon>Sordariaceae</taxon>
        <taxon>Neurospora</taxon>
    </lineage>
</organism>
<reference evidence="1 2" key="1">
    <citation type="journal article" date="2023" name="Mol. Phylogenet. Evol.">
        <title>Genome-scale phylogeny and comparative genomics of the fungal order Sordariales.</title>
        <authorList>
            <person name="Hensen N."/>
            <person name="Bonometti L."/>
            <person name="Westerberg I."/>
            <person name="Brannstrom I.O."/>
            <person name="Guillou S."/>
            <person name="Cros-Aarteil S."/>
            <person name="Calhoun S."/>
            <person name="Haridas S."/>
            <person name="Kuo A."/>
            <person name="Mondo S."/>
            <person name="Pangilinan J."/>
            <person name="Riley R."/>
            <person name="LaButti K."/>
            <person name="Andreopoulos B."/>
            <person name="Lipzen A."/>
            <person name="Chen C."/>
            <person name="Yan M."/>
            <person name="Daum C."/>
            <person name="Ng V."/>
            <person name="Clum A."/>
            <person name="Steindorff A."/>
            <person name="Ohm R.A."/>
            <person name="Martin F."/>
            <person name="Silar P."/>
            <person name="Natvig D.O."/>
            <person name="Lalanne C."/>
            <person name="Gautier V."/>
            <person name="Ament-Velasquez S.L."/>
            <person name="Kruys A."/>
            <person name="Hutchinson M.I."/>
            <person name="Powell A.J."/>
            <person name="Barry K."/>
            <person name="Miller A.N."/>
            <person name="Grigoriev I.V."/>
            <person name="Debuchy R."/>
            <person name="Gladieux P."/>
            <person name="Hiltunen Thoren M."/>
            <person name="Johannesson H."/>
        </authorList>
    </citation>
    <scope>NUCLEOTIDE SEQUENCE [LARGE SCALE GENOMIC DNA]</scope>
    <source>
        <strain evidence="1 2">FGSC 10403</strain>
    </source>
</reference>
<dbReference type="AlphaFoldDB" id="A0AAJ0I8Z6"/>